<dbReference type="InterPro" id="IPR002934">
    <property type="entry name" value="Polymerase_NTP_transf_dom"/>
</dbReference>
<gene>
    <name evidence="7" type="primary">glnD</name>
    <name evidence="10" type="ORF">BVIRIDIS_22700</name>
</gene>
<feature type="domain" description="ACT" evidence="8">
    <location>
        <begin position="858"/>
        <end position="934"/>
    </location>
</feature>
<evidence type="ECO:0000256" key="1">
    <source>
        <dbReference type="ARBA" id="ARBA00022679"/>
    </source>
</evidence>
<dbReference type="PATRIC" id="fig|1079.6.peg.2966"/>
<dbReference type="AlphaFoldDB" id="A0A0P0ITR2"/>
<dbReference type="NCBIfam" id="TIGR01693">
    <property type="entry name" value="UTase_glnD"/>
    <property type="match status" value="1"/>
</dbReference>
<comment type="cofactor">
    <cofactor evidence="7">
        <name>Mg(2+)</name>
        <dbReference type="ChEBI" id="CHEBI:18420"/>
    </cofactor>
</comment>
<name>A0A0P0ITR2_BLAVI</name>
<dbReference type="Gene3D" id="1.10.3090.10">
    <property type="entry name" value="cca-adding enzyme, domain 2"/>
    <property type="match status" value="1"/>
</dbReference>
<dbReference type="CDD" id="cd04900">
    <property type="entry name" value="ACT_UUR-like_1"/>
    <property type="match status" value="1"/>
</dbReference>
<feature type="domain" description="ACT" evidence="8">
    <location>
        <begin position="747"/>
        <end position="826"/>
    </location>
</feature>
<dbReference type="InterPro" id="IPR006674">
    <property type="entry name" value="HD_domain"/>
</dbReference>
<comment type="caution">
    <text evidence="7">Lacks conserved residue(s) required for the propagation of feature annotation.</text>
</comment>
<dbReference type="PANTHER" id="PTHR47320">
    <property type="entry name" value="BIFUNCTIONAL URIDYLYLTRANSFERASE/URIDYLYL-REMOVING ENZYME"/>
    <property type="match status" value="1"/>
</dbReference>
<dbReference type="Gene3D" id="3.30.70.260">
    <property type="match status" value="1"/>
</dbReference>
<dbReference type="GO" id="GO:0008081">
    <property type="term" value="F:phosphoric diester hydrolase activity"/>
    <property type="evidence" value="ECO:0007669"/>
    <property type="project" value="UniProtKB-UniRule"/>
</dbReference>
<feature type="region of interest" description="Uridylyltransferase" evidence="7">
    <location>
        <begin position="1"/>
        <end position="389"/>
    </location>
</feature>
<evidence type="ECO:0000256" key="2">
    <source>
        <dbReference type="ARBA" id="ARBA00022695"/>
    </source>
</evidence>
<dbReference type="InterPro" id="IPR002912">
    <property type="entry name" value="ACT_dom"/>
</dbReference>
<sequence length="943" mass="105545">MPRTSCAQPRSPLRSRAPRPFEAVFDEAAFGADLDAIAQTHRGDPSALRMAVVHRAKQALADGRRQTEAWLREDGQGRACAARLCDMEDALIRMLYERVGAAIYGSDHHSTSEHMAVVATGGYGRGLLAPGSDIDLLFLLPYKQTAWGESIAESILYTLWDIGQKVGHATRSIDECIRQAKADITIRTAVLEARFVCGDRTLFDDLIARFDREVVSGTASEYVTAKLAERDERHRRVGASRYLVEPNVKDGKGGLRDLHTLFWIAKYVYRVREPAGLLQQGVFSKAEYSTFRRAEDFLWSVRCHLHFLTGRAEERLSFDVQREMAQRLGYTEHPGQRDVERFMKHYFLTAKDVGDLTRIVCSQLEENEAKSLPVLNRFVQRLIPRRRKSLGDAGDFIVDHGRITITDDEVFERDPVNLIRLFWLADHQDLAFHPDPMRLITRQLKLVNDELRSNDEANRLFRDILVSKNDPETVLRRMDEVGLLGRFVPEFGRIVALMQFSMYHHYTVDEHLIRCIGVLSTIERGTDPSLGLANELMAGIQNRDLLYIALFLHDIAKGRPDDHSILGARVARRFCPRLGLTPAETDTVAWLVEHHLTMSTIAQSRDLSDRKTIETFAGVVQSLERLKMLTVLTTADIRAVGPGVWNSWKAQLLRTLYYETEPVLTGGFSEVNRSERVAAAQRQFRNAMAEWSAADIDAYLARHYPPYWLKVDLPHKLAHARFVHASEAASRLPATRFDLAGRAGVTEVTVLAVDHPRLLSVIAGACAAGGANIVDAQIYTTTDGLALDTIAISREFPDDADETRRIGRVCDAIEKALSGDVPVSEAMVQRGAPKTRQRAFDVPPEVTLNNAWSNRFTVIEVTGLDRPGLLHDLTATLSRLNLNIASAHIATFGEKVVDVFYVTDLTGALITSAQRQAAIKRALVSVLAPPAEERARRARTEAG</sequence>
<comment type="function">
    <text evidence="7">Modifies, by uridylylation and deuridylylation, the PII regulatory proteins (GlnB and homologs), in response to the nitrogen status of the cell that GlnD senses through the glutamine level. Under low glutamine levels, catalyzes the conversion of the PII proteins and UTP to PII-UMP and PPi, while under higher glutamine levels, GlnD hydrolyzes PII-UMP to PII and UMP (deuridylylation). Thus, controls uridylylation state and activity of the PII proteins, and plays an important role in the regulation of nitrogen metabolism.</text>
</comment>
<dbReference type="KEGG" id="bvr:BVIR_2826"/>
<reference evidence="11" key="1">
    <citation type="journal article" date="2016" name="Genome Announc.">
        <title>Revised genome sequence of the purple photosynthetic bacterium Blastochloris viridis.</title>
        <authorList>
            <person name="Liu L.N."/>
            <person name="Faulkner M."/>
            <person name="Liu X."/>
            <person name="Huang F."/>
            <person name="Darby A.C."/>
            <person name="Hall N."/>
        </authorList>
    </citation>
    <scope>NUCLEOTIDE SEQUENCE [LARGE SCALE GENOMIC DNA]</scope>
    <source>
        <strain evidence="11">ATCC 19567 / DSM 133 / F</strain>
    </source>
</reference>
<dbReference type="HAMAP" id="MF_00277">
    <property type="entry name" value="PII_uridylyl_transf"/>
    <property type="match status" value="1"/>
</dbReference>
<dbReference type="InterPro" id="IPR010043">
    <property type="entry name" value="UTase/UR"/>
</dbReference>
<evidence type="ECO:0000256" key="6">
    <source>
        <dbReference type="ARBA" id="ARBA00023268"/>
    </source>
</evidence>
<evidence type="ECO:0000256" key="4">
    <source>
        <dbReference type="ARBA" id="ARBA00022801"/>
    </source>
</evidence>
<evidence type="ECO:0000313" key="10">
    <source>
        <dbReference type="EMBL" id="CUU43253.1"/>
    </source>
</evidence>
<dbReference type="GO" id="GO:0006808">
    <property type="term" value="P:regulation of nitrogen utilization"/>
    <property type="evidence" value="ECO:0007669"/>
    <property type="project" value="UniProtKB-UniRule"/>
</dbReference>
<keyword evidence="11" id="KW-1185">Reference proteome</keyword>
<dbReference type="CDD" id="cd00077">
    <property type="entry name" value="HDc"/>
    <property type="match status" value="1"/>
</dbReference>
<dbReference type="PROSITE" id="PS51831">
    <property type="entry name" value="HD"/>
    <property type="match status" value="1"/>
</dbReference>
<comment type="catalytic activity">
    <reaction evidence="7">
        <text>[protein-PII]-L-tyrosine + UTP = [protein-PII]-uridylyl-L-tyrosine + diphosphate</text>
        <dbReference type="Rhea" id="RHEA:13673"/>
        <dbReference type="Rhea" id="RHEA-COMP:12147"/>
        <dbReference type="Rhea" id="RHEA-COMP:12148"/>
        <dbReference type="ChEBI" id="CHEBI:33019"/>
        <dbReference type="ChEBI" id="CHEBI:46398"/>
        <dbReference type="ChEBI" id="CHEBI:46858"/>
        <dbReference type="ChEBI" id="CHEBI:90602"/>
        <dbReference type="EC" id="2.7.7.59"/>
    </reaction>
</comment>
<dbReference type="SUPFAM" id="SSF81891">
    <property type="entry name" value="Poly A polymerase C-terminal region-like"/>
    <property type="match status" value="1"/>
</dbReference>
<proteinExistence type="inferred from homology"/>
<dbReference type="EC" id="3.1.4.-" evidence="7"/>
<protein>
    <recommendedName>
        <fullName evidence="7">Bifunctional uridylyltransferase/uridylyl-removing enzyme</fullName>
        <shortName evidence="7">UTase/UR</shortName>
    </recommendedName>
    <alternativeName>
        <fullName evidence="7">Bifunctional [protein-PII] modification enzyme</fullName>
    </alternativeName>
    <alternativeName>
        <fullName evidence="7">Bifunctional nitrogen sensor protein</fullName>
    </alternativeName>
    <domain>
        <recommendedName>
            <fullName evidence="7">[Protein-PII] uridylyltransferase</fullName>
            <shortName evidence="7">PII uridylyltransferase</shortName>
            <shortName evidence="7">UTase</shortName>
            <ecNumber evidence="7">2.7.7.59</ecNumber>
        </recommendedName>
    </domain>
    <domain>
        <recommendedName>
            <fullName evidence="7">[Protein-PII]-UMP uridylyl-removing enzyme</fullName>
            <shortName evidence="7">UR</shortName>
            <ecNumber evidence="7">3.1.4.-</ecNumber>
        </recommendedName>
    </domain>
</protein>
<comment type="similarity">
    <text evidence="7">Belongs to the GlnD family.</text>
</comment>
<dbReference type="GO" id="GO:0008773">
    <property type="term" value="F:[protein-PII] uridylyltransferase activity"/>
    <property type="evidence" value="ECO:0007669"/>
    <property type="project" value="UniProtKB-UniRule"/>
</dbReference>
<dbReference type="SUPFAM" id="SSF81301">
    <property type="entry name" value="Nucleotidyltransferase"/>
    <property type="match status" value="1"/>
</dbReference>
<keyword evidence="1 7" id="KW-0808">Transferase</keyword>
<dbReference type="Pfam" id="PF01909">
    <property type="entry name" value="NTP_transf_2"/>
    <property type="match status" value="1"/>
</dbReference>
<dbReference type="SUPFAM" id="SSF81593">
    <property type="entry name" value="Nucleotidyltransferase substrate binding subunit/domain"/>
    <property type="match status" value="1"/>
</dbReference>
<keyword evidence="5 7" id="KW-0460">Magnesium</keyword>
<dbReference type="InterPro" id="IPR045865">
    <property type="entry name" value="ACT-like_dom_sf"/>
</dbReference>
<dbReference type="InterPro" id="IPR013546">
    <property type="entry name" value="PII_UdlTrfase/GS_AdlTrfase"/>
</dbReference>
<dbReference type="Gene3D" id="3.30.460.10">
    <property type="entry name" value="Beta Polymerase, domain 2"/>
    <property type="match status" value="1"/>
</dbReference>
<dbReference type="Pfam" id="PF08335">
    <property type="entry name" value="GlnD_UR_UTase"/>
    <property type="match status" value="1"/>
</dbReference>
<comment type="domain">
    <text evidence="7">Has four distinct domains: an N-terminal nucleotidyltransferase (NT) domain responsible for UTase activity, a central HD domain that encodes UR activity, and two C-terminal ACT domains that seem to have a role in glutamine sensing.</text>
</comment>
<evidence type="ECO:0000256" key="7">
    <source>
        <dbReference type="HAMAP-Rule" id="MF_00277"/>
    </source>
</evidence>
<keyword evidence="2 7" id="KW-0548">Nucleotidyltransferase</keyword>
<dbReference type="Proteomes" id="UP000065734">
    <property type="component" value="Chromosome I"/>
</dbReference>
<dbReference type="PROSITE" id="PS51671">
    <property type="entry name" value="ACT"/>
    <property type="match status" value="2"/>
</dbReference>
<dbReference type="InterPro" id="IPR043519">
    <property type="entry name" value="NT_sf"/>
</dbReference>
<organism evidence="10 11">
    <name type="scientific">Blastochloris viridis</name>
    <name type="common">Rhodopseudomonas viridis</name>
    <dbReference type="NCBI Taxonomy" id="1079"/>
    <lineage>
        <taxon>Bacteria</taxon>
        <taxon>Pseudomonadati</taxon>
        <taxon>Pseudomonadota</taxon>
        <taxon>Alphaproteobacteria</taxon>
        <taxon>Hyphomicrobiales</taxon>
        <taxon>Blastochloridaceae</taxon>
        <taxon>Blastochloris</taxon>
    </lineage>
</organism>
<feature type="domain" description="HD" evidence="9">
    <location>
        <begin position="508"/>
        <end position="629"/>
    </location>
</feature>
<dbReference type="NCBIfam" id="NF003467">
    <property type="entry name" value="PRK05092.1"/>
    <property type="match status" value="1"/>
</dbReference>
<evidence type="ECO:0000256" key="5">
    <source>
        <dbReference type="ARBA" id="ARBA00022842"/>
    </source>
</evidence>
<dbReference type="STRING" id="1079.BVIR_2826"/>
<keyword evidence="4 7" id="KW-0378">Hydrolase</keyword>
<dbReference type="InterPro" id="IPR003607">
    <property type="entry name" value="HD/PDEase_dom"/>
</dbReference>
<dbReference type="SMART" id="SM00471">
    <property type="entry name" value="HDc"/>
    <property type="match status" value="1"/>
</dbReference>
<dbReference type="OrthoDB" id="9758038at2"/>
<evidence type="ECO:0000313" key="11">
    <source>
        <dbReference type="Proteomes" id="UP000065734"/>
    </source>
</evidence>
<evidence type="ECO:0000259" key="9">
    <source>
        <dbReference type="PROSITE" id="PS51831"/>
    </source>
</evidence>
<dbReference type="CDD" id="cd05401">
    <property type="entry name" value="NT_GlnE_GlnD_like"/>
    <property type="match status" value="1"/>
</dbReference>
<comment type="activity regulation">
    <text evidence="7">Uridylyltransferase (UTase) activity is inhibited by glutamine, while glutamine activates uridylyl-removing (UR) activity.</text>
</comment>
<dbReference type="PANTHER" id="PTHR47320:SF1">
    <property type="entry name" value="BIFUNCTIONAL URIDYLYLTRANSFERASE_URIDYLYL-REMOVING ENZYME"/>
    <property type="match status" value="1"/>
</dbReference>
<evidence type="ECO:0000259" key="8">
    <source>
        <dbReference type="PROSITE" id="PS51671"/>
    </source>
</evidence>
<comment type="catalytic activity">
    <reaction evidence="7">
        <text>[protein-PII]-uridylyl-L-tyrosine + H2O = [protein-PII]-L-tyrosine + UMP + H(+)</text>
        <dbReference type="Rhea" id="RHEA:48600"/>
        <dbReference type="Rhea" id="RHEA-COMP:12147"/>
        <dbReference type="Rhea" id="RHEA-COMP:12148"/>
        <dbReference type="ChEBI" id="CHEBI:15377"/>
        <dbReference type="ChEBI" id="CHEBI:15378"/>
        <dbReference type="ChEBI" id="CHEBI:46858"/>
        <dbReference type="ChEBI" id="CHEBI:57865"/>
        <dbReference type="ChEBI" id="CHEBI:90602"/>
    </reaction>
</comment>
<dbReference type="EC" id="2.7.7.59" evidence="7"/>
<dbReference type="PIRSF" id="PIRSF006288">
    <property type="entry name" value="PII_uridyltransf"/>
    <property type="match status" value="1"/>
</dbReference>
<dbReference type="CDD" id="cd04899">
    <property type="entry name" value="ACT_ACR-UUR-like_2"/>
    <property type="match status" value="1"/>
</dbReference>
<evidence type="ECO:0000256" key="3">
    <source>
        <dbReference type="ARBA" id="ARBA00022737"/>
    </source>
</evidence>
<dbReference type="Pfam" id="PF01842">
    <property type="entry name" value="ACT"/>
    <property type="match status" value="1"/>
</dbReference>
<accession>A0A0P0ITR2</accession>
<dbReference type="RefSeq" id="WP_082417155.1">
    <property type="nucleotide sequence ID" value="NZ_AP014854.2"/>
</dbReference>
<keyword evidence="3" id="KW-0677">Repeat</keyword>
<keyword evidence="6 7" id="KW-0511">Multifunctional enzyme</keyword>
<dbReference type="EMBL" id="LN907867">
    <property type="protein sequence ID" value="CUU43253.1"/>
    <property type="molecule type" value="Genomic_DNA"/>
</dbReference>
<dbReference type="SUPFAM" id="SSF55021">
    <property type="entry name" value="ACT-like"/>
    <property type="match status" value="2"/>
</dbReference>
<dbReference type="Pfam" id="PF01966">
    <property type="entry name" value="HD"/>
    <property type="match status" value="1"/>
</dbReference>